<dbReference type="GO" id="GO:0003743">
    <property type="term" value="F:translation initiation factor activity"/>
    <property type="evidence" value="ECO:0007669"/>
    <property type="project" value="UniProtKB-KW"/>
</dbReference>
<feature type="region of interest" description="Disordered" evidence="2">
    <location>
        <begin position="1398"/>
        <end position="1444"/>
    </location>
</feature>
<dbReference type="InterPro" id="IPR012340">
    <property type="entry name" value="NA-bd_OB-fold"/>
</dbReference>
<proteinExistence type="predicted"/>
<reference evidence="6 7" key="2">
    <citation type="submission" date="2024-05" db="EMBL/GenBank/DDBJ databases">
        <authorList>
            <person name="Chen Y."/>
            <person name="Shah S."/>
            <person name="Dougan E. K."/>
            <person name="Thang M."/>
            <person name="Chan C."/>
        </authorList>
    </citation>
    <scope>NUCLEOTIDE SEQUENCE [LARGE SCALE GENOMIC DNA]</scope>
</reference>
<feature type="compositionally biased region" description="Polar residues" evidence="2">
    <location>
        <begin position="1807"/>
        <end position="1822"/>
    </location>
</feature>
<dbReference type="SUPFAM" id="SSF50249">
    <property type="entry name" value="Nucleic acid-binding proteins"/>
    <property type="match status" value="1"/>
</dbReference>
<dbReference type="InterPro" id="IPR003034">
    <property type="entry name" value="SAP_dom"/>
</dbReference>
<dbReference type="Gene3D" id="2.40.50.140">
    <property type="entry name" value="Nucleic acid-binding proteins"/>
    <property type="match status" value="1"/>
</dbReference>
<evidence type="ECO:0000313" key="6">
    <source>
        <dbReference type="EMBL" id="CAL4775247.1"/>
    </source>
</evidence>
<evidence type="ECO:0000313" key="5">
    <source>
        <dbReference type="EMBL" id="CAI3987935.1"/>
    </source>
</evidence>
<dbReference type="OrthoDB" id="412781at2759"/>
<evidence type="ECO:0000259" key="4">
    <source>
        <dbReference type="PROSITE" id="PS50800"/>
    </source>
</evidence>
<dbReference type="InterPro" id="IPR003029">
    <property type="entry name" value="S1_domain"/>
</dbReference>
<evidence type="ECO:0000259" key="3">
    <source>
        <dbReference type="PROSITE" id="PS50126"/>
    </source>
</evidence>
<dbReference type="EMBL" id="CAMXCT030001220">
    <property type="protein sequence ID" value="CAL4775247.1"/>
    <property type="molecule type" value="Genomic_DNA"/>
</dbReference>
<keyword evidence="6" id="KW-0648">Protein biosynthesis</keyword>
<feature type="region of interest" description="Disordered" evidence="2">
    <location>
        <begin position="1103"/>
        <end position="1123"/>
    </location>
</feature>
<evidence type="ECO:0000256" key="2">
    <source>
        <dbReference type="SAM" id="MobiDB-lite"/>
    </source>
</evidence>
<gene>
    <name evidence="5" type="ORF">C1SCF055_LOCUS15171</name>
</gene>
<accession>A0A9P1FV51</accession>
<dbReference type="PANTHER" id="PTHR10724">
    <property type="entry name" value="30S RIBOSOMAL PROTEIN S1"/>
    <property type="match status" value="1"/>
</dbReference>
<evidence type="ECO:0000313" key="7">
    <source>
        <dbReference type="Proteomes" id="UP001152797"/>
    </source>
</evidence>
<dbReference type="SMART" id="SM00513">
    <property type="entry name" value="SAP"/>
    <property type="match status" value="1"/>
</dbReference>
<dbReference type="GO" id="GO:0003735">
    <property type="term" value="F:structural constituent of ribosome"/>
    <property type="evidence" value="ECO:0007669"/>
    <property type="project" value="TreeGrafter"/>
</dbReference>
<sequence length="2181" mass="242933">MALQCDKDVRPHVHEPLTGTIIVDGRKIFRTRLAQVYPVRLCGLWADLIVGLQTDPLTATFKLTTPQVDRKRPLGQPVPWKAHKQRFTAEKAVAAGYQLKRSAMPPLLPCELEPGQAVKAMLDLQHPFTIDPALEPDLQEALSMAVHKPDQVLGHRQGALGFWGARAEALLPATDKILRSLRDPHLRMLLRGCSDDQPLTLGSCTHIALWREMLHAAKCVDQHLLSDLLQGFTIVGPIQRSARWGPMAPQDEVLAEDALRSRAWEFSDKVIKNINRCEVTENTEKIWESTMEDVAEGTTVGPFFFKKDVDKFLHTEEWIPTQRFEVVQKNKVRGVDSATVNGINQATVITEKIDLPSTDVNVAALRWLRSNVKEGLLIDGWVLDERKAYRQIAVQPDQRRWSVISLKEPASGRIAFFVMVGHSFGLVAAVYNYNRRSAAITDILRRVFFVAAFNFYDDKYGFEPRNTCSSAFEVAQKVHWWLGAQFDPKKLQMCSDPTILGVTYDLKNMLLKIKLSRKTEILEEIDAILDSHLLPPGLAGKLRGKLMFGASQLWGKIGRAFLRALSERQYTKFNQAVLNPAIVLALQQWKWLINEGPPRPILESKPKVADYVLFTDGSYPDGKAGSPDKPWIGGVLFKKGHVPLQSGCEVDQKLIDKWIPRKSQIAMVELFATVVALTTFAKQLCGSWSFLMVDSGGIFLSFKSNPVLIYLFQWKIFRQILSFGVSQQILLFMKEDSDQEKNEVDELYTQAQRELHSLQVNDLRDLCEERGLSSEGSKVDLVKRLAAHQASSSLEPSVAVERSVPSPEERITKALARDSEQDLRQVVQDIFEVGRPKPGEIVTGVVTSIVEWGAFVELDKDGWSALIHISEISDTFIENIEEYICPGQRVEALVLQSPIDRMDRLSLSIRRLKDLQRYDPEAVATVGALTPLARRDEPNVVREEVFEALQEICNLQSIGAQSTAMKFQERVAALEAIVIEMGHGQALRDARSDASASTRRSRVAPLTEMLNDLHDNGPPEESFRRLGGEQWSGGVRNGLPRWFCQRHVYDAPPLALGSKALTFCDRVHITGIKSVAALLGVLEKKKTVVDPACLASLRQHPCRSLGSSGKRTRRDASASGHGVSNQLASLVPTFDPAKDDMTMYQQRVELVLAAWPKNRIQELVTRLILNCQGSAFQKLQLHHQELSGGDEKAVQKLIELLGGSWGRIALQKQYEEAEQALFHSSQRSDETNDSFLARADILWSRLLSRKFSWEDLQAFVLLRGSTLSPEEKKKVILDADSSASGKLTVARVSDAIRLLGASFFGDMTGQKRSTKLKVYDNNAVLVAEDDEPADHPAFAAEETGEEEMFEQFLQEGDPDAALIADYEATTQDVLQEDSDLASAFSAYQEARQRLAEKQRHRGFWPPSRPMGNSGTSSWSKGKGRSYQQSFGKGKGSFTRPKRSLQERIMSSTCRNCGRKGQWKAECPHKADNQSSSAASMTTTAAATTSVAVSADDGLALEFLQLPECHAPTLDQETDPVPEAASFVGVGVNHQGSNKVREILGKSRDNLKALMHVTMTARQRLQQWGRRSEHPASALVIRDQLRLKAVQAVQEQEAQSSLDHLTLPELENEVISFGEAHMGHTFSQAWADQEWVKFMTARYRKSSKESHMRFLKYVELRIEAAEAEVQQRPMMPKAQGYAIPKAKCRPKAAPTYTMVHHEDAIDISSQAGVESVVSETEMYEAMTMNAQMEQQETMHALQTRMLHMEDALQKVIHHLETTQQKNEIEPCLVLGSARKTGPPKFVRSEVVFPEPRASPEAKRRKLTGKQSELPSLESFQQAGASPIPAEPTPVSLPRTAERAIPQSAEPDDMPGLTDDAVPKTTSMPEINRGTCMPDLQVAGPPSELFIDAGTEMNSAAFEQFTSRFGIKCSTSEPDILSDESIPSHMNAISEEAELQPSEFKQEGQPEGPDLPDDMTQIHQQIQNMSRGDNQEESQPLVPQQIQQELSQAKKGQVRETIQLWQLSTSYALMPPEPFRKAKARVVILGFMDPLNKGAYGLVDAPFLWYCTLVEELTKLNFEPSPMDPCLFVLRHPSDGQQPGHLAGVVGIHVDDGIGGGDAYFNEQIQFCQRHVYDAPPLALGSKALTFCDRVHITGIKSVAALLGVLEKKKTAVDPACLASLRQHPCRSLGSSGKRTRSS</sequence>
<keyword evidence="7" id="KW-1185">Reference proteome</keyword>
<dbReference type="Gene3D" id="1.10.720.30">
    <property type="entry name" value="SAP domain"/>
    <property type="match status" value="1"/>
</dbReference>
<dbReference type="SUPFAM" id="SSF68906">
    <property type="entry name" value="SAP domain"/>
    <property type="match status" value="1"/>
</dbReference>
<dbReference type="Pfam" id="PF00575">
    <property type="entry name" value="S1"/>
    <property type="match status" value="1"/>
</dbReference>
<dbReference type="Proteomes" id="UP001152797">
    <property type="component" value="Unassembled WGS sequence"/>
</dbReference>
<comment type="caution">
    <text evidence="5">The sequence shown here is derived from an EMBL/GenBank/DDBJ whole genome shotgun (WGS) entry which is preliminary data.</text>
</comment>
<feature type="domain" description="SAP" evidence="4">
    <location>
        <begin position="755"/>
        <end position="789"/>
    </location>
</feature>
<dbReference type="EMBL" id="CAMXCT010001220">
    <property type="protein sequence ID" value="CAI3987935.1"/>
    <property type="molecule type" value="Genomic_DNA"/>
</dbReference>
<protein>
    <submittedName>
        <fullName evidence="6">Translation initiation factor 2 subunit alpha (AIF2-alpha) (eIF-2-alpha)</fullName>
    </submittedName>
</protein>
<feature type="domain" description="S1 motif" evidence="3">
    <location>
        <begin position="839"/>
        <end position="910"/>
    </location>
</feature>
<organism evidence="5">
    <name type="scientific">Cladocopium goreaui</name>
    <dbReference type="NCBI Taxonomy" id="2562237"/>
    <lineage>
        <taxon>Eukaryota</taxon>
        <taxon>Sar</taxon>
        <taxon>Alveolata</taxon>
        <taxon>Dinophyceae</taxon>
        <taxon>Suessiales</taxon>
        <taxon>Symbiodiniaceae</taxon>
        <taxon>Cladocopium</taxon>
    </lineage>
</organism>
<dbReference type="SMART" id="SM00316">
    <property type="entry name" value="S1"/>
    <property type="match status" value="1"/>
</dbReference>
<reference evidence="5" key="1">
    <citation type="submission" date="2022-10" db="EMBL/GenBank/DDBJ databases">
        <authorList>
            <person name="Chen Y."/>
            <person name="Dougan E. K."/>
            <person name="Chan C."/>
            <person name="Rhodes N."/>
            <person name="Thang M."/>
        </authorList>
    </citation>
    <scope>NUCLEOTIDE SEQUENCE</scope>
</reference>
<keyword evidence="1" id="KW-0175">Coiled coil</keyword>
<feature type="region of interest" description="Disordered" evidence="2">
    <location>
        <begin position="1782"/>
        <end position="1878"/>
    </location>
</feature>
<feature type="coiled-coil region" evidence="1">
    <location>
        <begin position="734"/>
        <end position="761"/>
    </location>
</feature>
<dbReference type="GO" id="GO:0003729">
    <property type="term" value="F:mRNA binding"/>
    <property type="evidence" value="ECO:0007669"/>
    <property type="project" value="TreeGrafter"/>
</dbReference>
<dbReference type="PROSITE" id="PS50126">
    <property type="entry name" value="S1"/>
    <property type="match status" value="1"/>
</dbReference>
<dbReference type="InterPro" id="IPR036361">
    <property type="entry name" value="SAP_dom_sf"/>
</dbReference>
<keyword evidence="6" id="KW-0396">Initiation factor</keyword>
<feature type="region of interest" description="Disordered" evidence="2">
    <location>
        <begin position="1935"/>
        <end position="1956"/>
    </location>
</feature>
<name>A0A9P1FV51_9DINO</name>
<feature type="compositionally biased region" description="Polar residues" evidence="2">
    <location>
        <begin position="1410"/>
        <end position="1430"/>
    </location>
</feature>
<evidence type="ECO:0000256" key="1">
    <source>
        <dbReference type="SAM" id="Coils"/>
    </source>
</evidence>
<dbReference type="PROSITE" id="PS50800">
    <property type="entry name" value="SAP"/>
    <property type="match status" value="1"/>
</dbReference>
<dbReference type="InterPro" id="IPR050437">
    <property type="entry name" value="Ribos_protein_bS1-like"/>
</dbReference>
<dbReference type="Pfam" id="PF02037">
    <property type="entry name" value="SAP"/>
    <property type="match status" value="1"/>
</dbReference>
<dbReference type="EMBL" id="CAMXCT020001220">
    <property type="protein sequence ID" value="CAL1141310.1"/>
    <property type="molecule type" value="Genomic_DNA"/>
</dbReference>